<dbReference type="RefSeq" id="WP_198110430.1">
    <property type="nucleotide sequence ID" value="NZ_JAEDAK010000004.1"/>
</dbReference>
<dbReference type="SUPFAM" id="SSF55811">
    <property type="entry name" value="Nudix"/>
    <property type="match status" value="1"/>
</dbReference>
<dbReference type="PROSITE" id="PS00893">
    <property type="entry name" value="NUDIX_BOX"/>
    <property type="match status" value="1"/>
</dbReference>
<dbReference type="AlphaFoldDB" id="A0A931J1W9"/>
<protein>
    <submittedName>
        <fullName evidence="5">NUDIX domain-containing protein</fullName>
    </submittedName>
</protein>
<dbReference type="InterPro" id="IPR020084">
    <property type="entry name" value="NUDIX_hydrolase_CS"/>
</dbReference>
<evidence type="ECO:0000259" key="4">
    <source>
        <dbReference type="PROSITE" id="PS51462"/>
    </source>
</evidence>
<gene>
    <name evidence="5" type="ORF">I7X39_07885</name>
</gene>
<comment type="cofactor">
    <cofactor evidence="1">
        <name>Mg(2+)</name>
        <dbReference type="ChEBI" id="CHEBI:18420"/>
    </cofactor>
</comment>
<accession>A0A931J1W9</accession>
<dbReference type="GO" id="GO:0016787">
    <property type="term" value="F:hydrolase activity"/>
    <property type="evidence" value="ECO:0007669"/>
    <property type="project" value="UniProtKB-KW"/>
</dbReference>
<keyword evidence="6" id="KW-1185">Reference proteome</keyword>
<dbReference type="PROSITE" id="PS51462">
    <property type="entry name" value="NUDIX"/>
    <property type="match status" value="1"/>
</dbReference>
<dbReference type="Gene3D" id="3.90.79.10">
    <property type="entry name" value="Nucleoside Triphosphate Pyrophosphohydrolase"/>
    <property type="match status" value="1"/>
</dbReference>
<dbReference type="PANTHER" id="PTHR43046:SF16">
    <property type="entry name" value="ADP-RIBOSE PYROPHOSPHATASE YJHB-RELATED"/>
    <property type="match status" value="1"/>
</dbReference>
<dbReference type="PANTHER" id="PTHR43046">
    <property type="entry name" value="GDP-MANNOSE MANNOSYL HYDROLASE"/>
    <property type="match status" value="1"/>
</dbReference>
<evidence type="ECO:0000313" key="6">
    <source>
        <dbReference type="Proteomes" id="UP000613266"/>
    </source>
</evidence>
<dbReference type="InterPro" id="IPR020476">
    <property type="entry name" value="Nudix_hydrolase"/>
</dbReference>
<dbReference type="InterPro" id="IPR000086">
    <property type="entry name" value="NUDIX_hydrolase_dom"/>
</dbReference>
<dbReference type="EMBL" id="JAEDAK010000004">
    <property type="protein sequence ID" value="MBH9576821.1"/>
    <property type="molecule type" value="Genomic_DNA"/>
</dbReference>
<comment type="caution">
    <text evidence="5">The sequence shown here is derived from an EMBL/GenBank/DDBJ whole genome shotgun (WGS) entry which is preliminary data.</text>
</comment>
<comment type="similarity">
    <text evidence="3">Belongs to the Nudix hydrolase family.</text>
</comment>
<reference evidence="5" key="1">
    <citation type="submission" date="2020-12" db="EMBL/GenBank/DDBJ databases">
        <title>The genome sequence of Inhella sp. 1Y17.</title>
        <authorList>
            <person name="Liu Y."/>
        </authorList>
    </citation>
    <scope>NUCLEOTIDE SEQUENCE</scope>
    <source>
        <strain evidence="5">1Y17</strain>
    </source>
</reference>
<proteinExistence type="inferred from homology"/>
<evidence type="ECO:0000256" key="2">
    <source>
        <dbReference type="ARBA" id="ARBA00022801"/>
    </source>
</evidence>
<dbReference type="Pfam" id="PF00293">
    <property type="entry name" value="NUDIX"/>
    <property type="match status" value="1"/>
</dbReference>
<evidence type="ECO:0000256" key="3">
    <source>
        <dbReference type="RuleBase" id="RU003476"/>
    </source>
</evidence>
<sequence>MSLRLPGGRLNLRVGLWTERDGALLLQREHGDSFWTVPGGRLRFGETLEQGLRRELQEEIGLSFGPLQLCGLVENFFDWRGQAMHEWRWLMRAAWPADCEALSREPQLEFAWWPLAELPDLRPLALKDWGGHSAFWHQVQGRPHE</sequence>
<organism evidence="5 6">
    <name type="scientific">Inhella proteolytica</name>
    <dbReference type="NCBI Taxonomy" id="2795029"/>
    <lineage>
        <taxon>Bacteria</taxon>
        <taxon>Pseudomonadati</taxon>
        <taxon>Pseudomonadota</taxon>
        <taxon>Betaproteobacteria</taxon>
        <taxon>Burkholderiales</taxon>
        <taxon>Sphaerotilaceae</taxon>
        <taxon>Inhella</taxon>
    </lineage>
</organism>
<evidence type="ECO:0000256" key="1">
    <source>
        <dbReference type="ARBA" id="ARBA00001946"/>
    </source>
</evidence>
<name>A0A931J1W9_9BURK</name>
<feature type="domain" description="Nudix hydrolase" evidence="4">
    <location>
        <begin position="7"/>
        <end position="139"/>
    </location>
</feature>
<keyword evidence="2 3" id="KW-0378">Hydrolase</keyword>
<evidence type="ECO:0000313" key="5">
    <source>
        <dbReference type="EMBL" id="MBH9576821.1"/>
    </source>
</evidence>
<dbReference type="PRINTS" id="PR00502">
    <property type="entry name" value="NUDIXFAMILY"/>
</dbReference>
<dbReference type="InterPro" id="IPR015797">
    <property type="entry name" value="NUDIX_hydrolase-like_dom_sf"/>
</dbReference>
<dbReference type="Proteomes" id="UP000613266">
    <property type="component" value="Unassembled WGS sequence"/>
</dbReference>